<protein>
    <submittedName>
        <fullName evidence="2">Uncharacterized protein</fullName>
    </submittedName>
</protein>
<name>A0A8J2KP13_9HEXA</name>
<accession>A0A8J2KP13</accession>
<keyword evidence="3" id="KW-1185">Reference proteome</keyword>
<proteinExistence type="predicted"/>
<comment type="caution">
    <text evidence="2">The sequence shown here is derived from an EMBL/GenBank/DDBJ whole genome shotgun (WGS) entry which is preliminary data.</text>
</comment>
<dbReference type="EMBL" id="CAJVCH010409700">
    <property type="protein sequence ID" value="CAG7818030.1"/>
    <property type="molecule type" value="Genomic_DNA"/>
</dbReference>
<evidence type="ECO:0000313" key="2">
    <source>
        <dbReference type="EMBL" id="CAG7818030.1"/>
    </source>
</evidence>
<dbReference type="Proteomes" id="UP000708208">
    <property type="component" value="Unassembled WGS sequence"/>
</dbReference>
<sequence>MEIQELDSRPLSYAPKFRSLCGKDPWYYYLPYTGSHRLKCDLNVTLERKGREDVSCSYQWETSKIDWWIAANLDQIQLNEFAFRLKLLTWRSRNPFLYKEYDIPEFKYHWTRPGHEREEKEEENQIIPKKNIRNRLGFSAVLVFFACLAVVIGLVYFSL</sequence>
<reference evidence="2" key="1">
    <citation type="submission" date="2021-06" db="EMBL/GenBank/DDBJ databases">
        <authorList>
            <person name="Hodson N. C."/>
            <person name="Mongue J. A."/>
            <person name="Jaron S. K."/>
        </authorList>
    </citation>
    <scope>NUCLEOTIDE SEQUENCE</scope>
</reference>
<gene>
    <name evidence="2" type="ORF">AFUS01_LOCUS28564</name>
</gene>
<feature type="transmembrane region" description="Helical" evidence="1">
    <location>
        <begin position="136"/>
        <end position="157"/>
    </location>
</feature>
<keyword evidence="1" id="KW-0812">Transmembrane</keyword>
<evidence type="ECO:0000256" key="1">
    <source>
        <dbReference type="SAM" id="Phobius"/>
    </source>
</evidence>
<dbReference type="AlphaFoldDB" id="A0A8J2KP13"/>
<keyword evidence="1" id="KW-0472">Membrane</keyword>
<organism evidence="2 3">
    <name type="scientific">Allacma fusca</name>
    <dbReference type="NCBI Taxonomy" id="39272"/>
    <lineage>
        <taxon>Eukaryota</taxon>
        <taxon>Metazoa</taxon>
        <taxon>Ecdysozoa</taxon>
        <taxon>Arthropoda</taxon>
        <taxon>Hexapoda</taxon>
        <taxon>Collembola</taxon>
        <taxon>Symphypleona</taxon>
        <taxon>Sminthuridae</taxon>
        <taxon>Allacma</taxon>
    </lineage>
</organism>
<evidence type="ECO:0000313" key="3">
    <source>
        <dbReference type="Proteomes" id="UP000708208"/>
    </source>
</evidence>
<keyword evidence="1" id="KW-1133">Transmembrane helix</keyword>